<evidence type="ECO:0000259" key="1">
    <source>
        <dbReference type="Pfam" id="PF13182"/>
    </source>
</evidence>
<dbReference type="KEGG" id="tee:Tel_16925"/>
<dbReference type="Proteomes" id="UP000055136">
    <property type="component" value="Plasmid unnamed"/>
</dbReference>
<protein>
    <recommendedName>
        <fullName evidence="1">DUF4007 domain-containing protein</fullName>
    </recommendedName>
</protein>
<organism evidence="2 3">
    <name type="scientific">Candidatus Tenderia electrophaga</name>
    <dbReference type="NCBI Taxonomy" id="1748243"/>
    <lineage>
        <taxon>Bacteria</taxon>
        <taxon>Pseudomonadati</taxon>
        <taxon>Pseudomonadota</taxon>
        <taxon>Gammaproteobacteria</taxon>
        <taxon>Candidatus Tenderiales</taxon>
        <taxon>Candidatus Tenderiaceae</taxon>
        <taxon>Candidatus Tenderia</taxon>
    </lineage>
</organism>
<sequence>MARGPLYQQDYKPQFSGHETFPLRYGWLKKCFDRVSKTEQDPDNKPLCWGDDAIAHFGVGKNMVSSMRHWATVAGIIEEPSGTNHVKTTPLGQLLFGDNGVDPYLEHPNSLWLIHWKLATEWKKKTTWYWAFSYYSAVTFERDKFIKRLLRDWPNAAQTTVKNDVACFVRTYAAQPSSAKAGRDDSLECPLTELGLIKPVSKRDEFRFVRGQKTTLCDGTFAYALLEFWKEFSPASSTLSFEAIVHEPGSPGRVFLLDENDVADRLSHIDSVTNNALRWSETAGLKQVVSTPEFDFGNALDFVQKDFERLNDREAA</sequence>
<evidence type="ECO:0000313" key="3">
    <source>
        <dbReference type="Proteomes" id="UP000055136"/>
    </source>
</evidence>
<proteinExistence type="predicted"/>
<reference evidence="2" key="1">
    <citation type="submission" date="2015-10" db="EMBL/GenBank/DDBJ databases">
        <title>Description of Candidatus Tenderia electrophaga gen. nov, sp. nov., an Uncultivated Electroautotroph from a Biocathode Enrichment.</title>
        <authorList>
            <person name="Eddie B.J."/>
            <person name="Malanoski A.P."/>
            <person name="Wang Z."/>
            <person name="Hall R.J."/>
            <person name="Oh S.D."/>
            <person name="Heiner C."/>
            <person name="Lin B."/>
            <person name="Strycharz-Glaven S.M."/>
        </authorList>
    </citation>
    <scope>NUCLEOTIDE SEQUENCE [LARGE SCALE GENOMIC DNA]</scope>
    <source>
        <strain evidence="2">NRL1</strain>
        <plasmid evidence="2">unnamed</plasmid>
    </source>
</reference>
<keyword evidence="2" id="KW-0614">Plasmid</keyword>
<dbReference type="InterPro" id="IPR025248">
    <property type="entry name" value="DUF4007"/>
</dbReference>
<accession>A0A0S2TIF8</accession>
<evidence type="ECO:0000313" key="2">
    <source>
        <dbReference type="EMBL" id="ALP54939.1"/>
    </source>
</evidence>
<dbReference type="EMBL" id="CP013100">
    <property type="protein sequence ID" value="ALP54939.1"/>
    <property type="molecule type" value="Genomic_DNA"/>
</dbReference>
<dbReference type="AlphaFoldDB" id="A0A0S2TIF8"/>
<dbReference type="Pfam" id="PF13182">
    <property type="entry name" value="DUF4007"/>
    <property type="match status" value="1"/>
</dbReference>
<geneLocation type="plasmid" evidence="2 3">
    <name>unnamed</name>
</geneLocation>
<feature type="domain" description="DUF4007" evidence="1">
    <location>
        <begin position="15"/>
        <end position="293"/>
    </location>
</feature>
<name>A0A0S2TIF8_9GAMM</name>
<gene>
    <name evidence="2" type="ORF">Tel_16925</name>
</gene>
<keyword evidence="3" id="KW-1185">Reference proteome</keyword>